<evidence type="ECO:0000313" key="2">
    <source>
        <dbReference type="EMBL" id="KAI9563722.1"/>
    </source>
</evidence>
<evidence type="ECO:0000313" key="3">
    <source>
        <dbReference type="Proteomes" id="UP000820818"/>
    </source>
</evidence>
<keyword evidence="1" id="KW-0732">Signal</keyword>
<feature type="signal peptide" evidence="1">
    <location>
        <begin position="1"/>
        <end position="17"/>
    </location>
</feature>
<accession>A0AAD5L2A6</accession>
<protein>
    <submittedName>
        <fullName evidence="2">Uncharacterized protein</fullName>
    </submittedName>
</protein>
<dbReference type="Proteomes" id="UP000820818">
    <property type="component" value="Linkage Group LG2"/>
</dbReference>
<organism evidence="2 3">
    <name type="scientific">Daphnia sinensis</name>
    <dbReference type="NCBI Taxonomy" id="1820382"/>
    <lineage>
        <taxon>Eukaryota</taxon>
        <taxon>Metazoa</taxon>
        <taxon>Ecdysozoa</taxon>
        <taxon>Arthropoda</taxon>
        <taxon>Crustacea</taxon>
        <taxon>Branchiopoda</taxon>
        <taxon>Diplostraca</taxon>
        <taxon>Cladocera</taxon>
        <taxon>Anomopoda</taxon>
        <taxon>Daphniidae</taxon>
        <taxon>Daphnia</taxon>
        <taxon>Daphnia similis group</taxon>
    </lineage>
</organism>
<sequence length="260" mass="28090">MKLTLIFLTCFVGLSYQQRYVWPMPYAPRAHLMPLFYADGQPAADVEILPEVKEIDNQAKNEPEIQQDHEKGFLPIPTPVLNFRPFTTTTTFTSTSVSVVSTPTTVKCIPSTQFSVATAANLGAIPPVLEVRATSACARRRRDLEHLLADAESAKASIEPAQPIALEVSAVEPLPVADVKDASFTEPEIESSQLMNLSPEVVQEDPSKEDRGLLNLSLTTTISVTTVTTVISFAGATVKNTANIATDNALLCLPSGFTVC</sequence>
<comment type="caution">
    <text evidence="2">The sequence shown here is derived from an EMBL/GenBank/DDBJ whole genome shotgun (WGS) entry which is preliminary data.</text>
</comment>
<gene>
    <name evidence="2" type="ORF">GHT06_011186</name>
</gene>
<feature type="chain" id="PRO_5042049609" evidence="1">
    <location>
        <begin position="18"/>
        <end position="260"/>
    </location>
</feature>
<keyword evidence="3" id="KW-1185">Reference proteome</keyword>
<name>A0AAD5L2A6_9CRUS</name>
<evidence type="ECO:0000256" key="1">
    <source>
        <dbReference type="SAM" id="SignalP"/>
    </source>
</evidence>
<proteinExistence type="predicted"/>
<reference evidence="2 3" key="1">
    <citation type="submission" date="2022-05" db="EMBL/GenBank/DDBJ databases">
        <title>A multi-omics perspective on studying reproductive biology in Daphnia sinensis.</title>
        <authorList>
            <person name="Jia J."/>
        </authorList>
    </citation>
    <scope>NUCLEOTIDE SEQUENCE [LARGE SCALE GENOMIC DNA]</scope>
    <source>
        <strain evidence="2 3">WSL</strain>
    </source>
</reference>
<dbReference type="EMBL" id="WJBH02000002">
    <property type="protein sequence ID" value="KAI9563722.1"/>
    <property type="molecule type" value="Genomic_DNA"/>
</dbReference>
<dbReference type="AlphaFoldDB" id="A0AAD5L2A6"/>